<evidence type="ECO:0000259" key="1">
    <source>
        <dbReference type="Pfam" id="PF14491"/>
    </source>
</evidence>
<reference evidence="3" key="1">
    <citation type="submission" date="2023-05" db="EMBL/GenBank/DDBJ databases">
        <title>Sedimentitalea sp. nov. JM2-8.</title>
        <authorList>
            <person name="Huang J."/>
        </authorList>
    </citation>
    <scope>NUCLEOTIDE SEQUENCE [LARGE SCALE GENOMIC DNA]</scope>
    <source>
        <strain evidence="3">KHS03</strain>
    </source>
</reference>
<dbReference type="Pfam" id="PF14491">
    <property type="entry name" value="DUF4435"/>
    <property type="match status" value="1"/>
</dbReference>
<feature type="domain" description="DUF4435" evidence="1">
    <location>
        <begin position="47"/>
        <end position="145"/>
    </location>
</feature>
<gene>
    <name evidence="2" type="ORF">QO231_06650</name>
</gene>
<protein>
    <submittedName>
        <fullName evidence="2">DUF4435 domain-containing protein</fullName>
    </submittedName>
</protein>
<comment type="caution">
    <text evidence="2">The sequence shown here is derived from an EMBL/GenBank/DDBJ whole genome shotgun (WGS) entry which is preliminary data.</text>
</comment>
<evidence type="ECO:0000313" key="2">
    <source>
        <dbReference type="EMBL" id="MDU9003531.1"/>
    </source>
</evidence>
<evidence type="ECO:0000313" key="3">
    <source>
        <dbReference type="Proteomes" id="UP001255416"/>
    </source>
</evidence>
<name>A0ABU3VBH7_9RHOB</name>
<dbReference type="InterPro" id="IPR029492">
    <property type="entry name" value="DUF4435"/>
</dbReference>
<dbReference type="EMBL" id="JASMWN010000003">
    <property type="protein sequence ID" value="MDU9003531.1"/>
    <property type="molecule type" value="Genomic_DNA"/>
</dbReference>
<sequence>MTLIRTKSGLQNLHILKGVDLVVYTEGGDRDALTKEEVLEGGRGYEKSVDIRFWRGIFGQFSNRGSIKFLAVGGCRTLEGIAKEISDGNLRSVCVAMDRDYSNFWGLSVQNCNVIYTRTYSWENELFNSEVILRAFRRLALDTFDPSEILTKIDAAKQSLISQFRHLVVADMILVAANSSLFDRKQPASCFKHVKRQDRMPEIDRSRLRSKVKAEKAKVSGFRLINPPRAESIDVARDVFGKPLLVAAVRILQLLISDANQKSLPNDYLEKFLLDAFFDWINDNLGCLQAVDYGTKVAALEMATENG</sequence>
<keyword evidence="3" id="KW-1185">Reference proteome</keyword>
<proteinExistence type="predicted"/>
<organism evidence="2 3">
    <name type="scientific">Sedimentitalea todarodis</name>
    <dbReference type="NCBI Taxonomy" id="1631240"/>
    <lineage>
        <taxon>Bacteria</taxon>
        <taxon>Pseudomonadati</taxon>
        <taxon>Pseudomonadota</taxon>
        <taxon>Alphaproteobacteria</taxon>
        <taxon>Rhodobacterales</taxon>
        <taxon>Paracoccaceae</taxon>
        <taxon>Sedimentitalea</taxon>
    </lineage>
</organism>
<dbReference type="Proteomes" id="UP001255416">
    <property type="component" value="Unassembled WGS sequence"/>
</dbReference>
<accession>A0ABU3VBH7</accession>
<dbReference type="RefSeq" id="WP_316774504.1">
    <property type="nucleotide sequence ID" value="NZ_JASMWN010000003.1"/>
</dbReference>